<gene>
    <name evidence="3" type="ORF">H9787_07290</name>
</gene>
<dbReference type="CDD" id="cd10456">
    <property type="entry name" value="GIY-YIG_UPF0213"/>
    <property type="match status" value="1"/>
</dbReference>
<proteinExistence type="inferred from homology"/>
<dbReference type="Gene3D" id="3.40.1440.10">
    <property type="entry name" value="GIY-YIG endonuclease"/>
    <property type="match status" value="1"/>
</dbReference>
<dbReference type="Proteomes" id="UP000823824">
    <property type="component" value="Unassembled WGS sequence"/>
</dbReference>
<protein>
    <submittedName>
        <fullName evidence="3">GIY-YIG nuclease family protein</fullName>
    </submittedName>
</protein>
<dbReference type="InterPro" id="IPR035901">
    <property type="entry name" value="GIY-YIG_endonuc_sf"/>
</dbReference>
<evidence type="ECO:0000313" key="4">
    <source>
        <dbReference type="Proteomes" id="UP000823824"/>
    </source>
</evidence>
<evidence type="ECO:0000313" key="3">
    <source>
        <dbReference type="EMBL" id="HJB13499.1"/>
    </source>
</evidence>
<accession>A0A9D2LIV0</accession>
<reference evidence="3" key="2">
    <citation type="submission" date="2021-04" db="EMBL/GenBank/DDBJ databases">
        <authorList>
            <person name="Gilroy R."/>
        </authorList>
    </citation>
    <scope>NUCLEOTIDE SEQUENCE</scope>
    <source>
        <strain evidence="3">ChiBcec18-1249</strain>
    </source>
</reference>
<dbReference type="PANTHER" id="PTHR34477:SF1">
    <property type="entry name" value="UPF0213 PROTEIN YHBQ"/>
    <property type="match status" value="1"/>
</dbReference>
<name>A0A9D2LIV0_9FIRM</name>
<dbReference type="PROSITE" id="PS50164">
    <property type="entry name" value="GIY_YIG"/>
    <property type="match status" value="1"/>
</dbReference>
<sequence>MGYLVYILRCGDGTLYTGCTNDLDRRLRAHQAGRGAKYTRSRLPVELVYREAVPDRSAALRREAAIKRMDRRAKLALIAAGPPGASAGAGAEK</sequence>
<organism evidence="3 4">
    <name type="scientific">Candidatus Oscillibacter excrementigallinarum</name>
    <dbReference type="NCBI Taxonomy" id="2838716"/>
    <lineage>
        <taxon>Bacteria</taxon>
        <taxon>Bacillati</taxon>
        <taxon>Bacillota</taxon>
        <taxon>Clostridia</taxon>
        <taxon>Eubacteriales</taxon>
        <taxon>Oscillospiraceae</taxon>
        <taxon>Oscillibacter</taxon>
    </lineage>
</organism>
<evidence type="ECO:0000256" key="1">
    <source>
        <dbReference type="ARBA" id="ARBA00007435"/>
    </source>
</evidence>
<dbReference type="Pfam" id="PF01541">
    <property type="entry name" value="GIY-YIG"/>
    <property type="match status" value="1"/>
</dbReference>
<evidence type="ECO:0000259" key="2">
    <source>
        <dbReference type="PROSITE" id="PS50164"/>
    </source>
</evidence>
<dbReference type="InterPro" id="IPR050190">
    <property type="entry name" value="UPF0213_domain"/>
</dbReference>
<reference evidence="3" key="1">
    <citation type="journal article" date="2021" name="PeerJ">
        <title>Extensive microbial diversity within the chicken gut microbiome revealed by metagenomics and culture.</title>
        <authorList>
            <person name="Gilroy R."/>
            <person name="Ravi A."/>
            <person name="Getino M."/>
            <person name="Pursley I."/>
            <person name="Horton D.L."/>
            <person name="Alikhan N.F."/>
            <person name="Baker D."/>
            <person name="Gharbi K."/>
            <person name="Hall N."/>
            <person name="Watson M."/>
            <person name="Adriaenssens E.M."/>
            <person name="Foster-Nyarko E."/>
            <person name="Jarju S."/>
            <person name="Secka A."/>
            <person name="Antonio M."/>
            <person name="Oren A."/>
            <person name="Chaudhuri R.R."/>
            <person name="La Ragione R."/>
            <person name="Hildebrand F."/>
            <person name="Pallen M.J."/>
        </authorList>
    </citation>
    <scope>NUCLEOTIDE SEQUENCE</scope>
    <source>
        <strain evidence="3">ChiBcec18-1249</strain>
    </source>
</reference>
<feature type="domain" description="GIY-YIG" evidence="2">
    <location>
        <begin position="1"/>
        <end position="77"/>
    </location>
</feature>
<dbReference type="InterPro" id="IPR000305">
    <property type="entry name" value="GIY-YIG_endonuc"/>
</dbReference>
<dbReference type="SUPFAM" id="SSF82771">
    <property type="entry name" value="GIY-YIG endonuclease"/>
    <property type="match status" value="1"/>
</dbReference>
<comment type="caution">
    <text evidence="3">The sequence shown here is derived from an EMBL/GenBank/DDBJ whole genome shotgun (WGS) entry which is preliminary data.</text>
</comment>
<dbReference type="EMBL" id="DWZJ01000060">
    <property type="protein sequence ID" value="HJB13499.1"/>
    <property type="molecule type" value="Genomic_DNA"/>
</dbReference>
<dbReference type="PANTHER" id="PTHR34477">
    <property type="entry name" value="UPF0213 PROTEIN YHBQ"/>
    <property type="match status" value="1"/>
</dbReference>
<dbReference type="AlphaFoldDB" id="A0A9D2LIV0"/>
<comment type="similarity">
    <text evidence="1">Belongs to the UPF0213 family.</text>
</comment>